<dbReference type="RefSeq" id="WP_014442141.1">
    <property type="nucleotide sequence ID" value="NC_017093.1"/>
</dbReference>
<keyword evidence="2" id="KW-1185">Reference proteome</keyword>
<accession>I0H2K9</accession>
<dbReference type="EMBL" id="AP012319">
    <property type="protein sequence ID" value="BAL87246.1"/>
    <property type="molecule type" value="Genomic_DNA"/>
</dbReference>
<evidence type="ECO:0000313" key="2">
    <source>
        <dbReference type="Proteomes" id="UP000007882"/>
    </source>
</evidence>
<dbReference type="Proteomes" id="UP000007882">
    <property type="component" value="Chromosome"/>
</dbReference>
<dbReference type="PATRIC" id="fig|512565.3.peg.2030"/>
<organism evidence="1 2">
    <name type="scientific">Actinoplanes missouriensis (strain ATCC 14538 / DSM 43046 / CBS 188.64 / JCM 3121 / NBRC 102363 / NCIMB 12654 / NRRL B-3342 / UNCC 431)</name>
    <dbReference type="NCBI Taxonomy" id="512565"/>
    <lineage>
        <taxon>Bacteria</taxon>
        <taxon>Bacillati</taxon>
        <taxon>Actinomycetota</taxon>
        <taxon>Actinomycetes</taxon>
        <taxon>Micromonosporales</taxon>
        <taxon>Micromonosporaceae</taxon>
        <taxon>Actinoplanes</taxon>
    </lineage>
</organism>
<dbReference type="KEGG" id="ams:AMIS_20260"/>
<name>I0H2K9_ACTM4</name>
<reference evidence="1 2" key="1">
    <citation type="submission" date="2012-02" db="EMBL/GenBank/DDBJ databases">
        <title>Complete genome sequence of Actinoplanes missouriensis 431 (= NBRC 102363).</title>
        <authorList>
            <person name="Ohnishi Y."/>
            <person name="Ishikawa J."/>
            <person name="Sekine M."/>
            <person name="Hosoyama A."/>
            <person name="Harada T."/>
            <person name="Narita H."/>
            <person name="Hata T."/>
            <person name="Konno Y."/>
            <person name="Tutikane K."/>
            <person name="Fujita N."/>
            <person name="Horinouchi S."/>
            <person name="Hayakawa M."/>
        </authorList>
    </citation>
    <scope>NUCLEOTIDE SEQUENCE [LARGE SCALE GENOMIC DNA]</scope>
    <source>
        <strain evidence="2">ATCC 14538 / DSM 43046 / CBS 188.64 / JCM 3121 / NBRC 102363 / NCIMB 12654 / NRRL B-3342 / UNCC 431</strain>
    </source>
</reference>
<proteinExistence type="predicted"/>
<evidence type="ECO:0000313" key="1">
    <source>
        <dbReference type="EMBL" id="BAL87246.1"/>
    </source>
</evidence>
<gene>
    <name evidence="1" type="ordered locus">AMIS_20260</name>
</gene>
<dbReference type="HOGENOM" id="CLU_2766597_0_0_11"/>
<dbReference type="AlphaFoldDB" id="I0H2K9"/>
<protein>
    <submittedName>
        <fullName evidence="1">Uncharacterized protein</fullName>
    </submittedName>
</protein>
<dbReference type="STRING" id="512565.AMIS_20260"/>
<sequence length="69" mass="7783">MQIVARIVHDSTETTLTGGVGEQLAEFFTRKRDEWVSGRRHGDIEFNADQGRTRVSFEAITAFDVEVTP</sequence>